<reference evidence="1" key="1">
    <citation type="journal article" date="2019" name="Toxins">
        <title>Detection of Abrin-Like and Prepropulchellin-Like Toxin Genes and Transcripts Using Whole Genome Sequencing and Full-Length Transcript Sequencing of Abrus precatorius.</title>
        <authorList>
            <person name="Hovde B.T."/>
            <person name="Daligault H.E."/>
            <person name="Hanschen E.R."/>
            <person name="Kunde Y.A."/>
            <person name="Johnson M.B."/>
            <person name="Starkenburg S.R."/>
            <person name="Johnson S.L."/>
        </authorList>
    </citation>
    <scope>NUCLEOTIDE SEQUENCE [LARGE SCALE GENOMIC DNA]</scope>
</reference>
<dbReference type="OrthoDB" id="1744836at2759"/>
<accession>A0A8B8LMU6</accession>
<keyword evidence="1" id="KW-1185">Reference proteome</keyword>
<dbReference type="PANTHER" id="PTHR47481:SF9">
    <property type="entry name" value="RETROTRANSPOSON GAG DOMAIN-CONTAINING PROTEIN"/>
    <property type="match status" value="1"/>
</dbReference>
<dbReference type="PANTHER" id="PTHR47481">
    <property type="match status" value="1"/>
</dbReference>
<organism evidence="1 2">
    <name type="scientific">Abrus precatorius</name>
    <name type="common">Indian licorice</name>
    <name type="synonym">Glycine abrus</name>
    <dbReference type="NCBI Taxonomy" id="3816"/>
    <lineage>
        <taxon>Eukaryota</taxon>
        <taxon>Viridiplantae</taxon>
        <taxon>Streptophyta</taxon>
        <taxon>Embryophyta</taxon>
        <taxon>Tracheophyta</taxon>
        <taxon>Spermatophyta</taxon>
        <taxon>Magnoliopsida</taxon>
        <taxon>eudicotyledons</taxon>
        <taxon>Gunneridae</taxon>
        <taxon>Pentapetalae</taxon>
        <taxon>rosids</taxon>
        <taxon>fabids</taxon>
        <taxon>Fabales</taxon>
        <taxon>Fabaceae</taxon>
        <taxon>Papilionoideae</taxon>
        <taxon>50 kb inversion clade</taxon>
        <taxon>NPAAA clade</taxon>
        <taxon>indigoferoid/millettioid clade</taxon>
        <taxon>Abreae</taxon>
        <taxon>Abrus</taxon>
    </lineage>
</organism>
<protein>
    <submittedName>
        <fullName evidence="2">Uncharacterized protein LOC113866631</fullName>
    </submittedName>
</protein>
<evidence type="ECO:0000313" key="2">
    <source>
        <dbReference type="RefSeq" id="XP_027357247.1"/>
    </source>
</evidence>
<proteinExistence type="predicted"/>
<gene>
    <name evidence="2" type="primary">LOC113866631</name>
</gene>
<reference evidence="2" key="2">
    <citation type="submission" date="2025-08" db="UniProtKB">
        <authorList>
            <consortium name="RefSeq"/>
        </authorList>
    </citation>
    <scope>IDENTIFICATION</scope>
    <source>
        <tissue evidence="2">Young leaves</tissue>
    </source>
</reference>
<name>A0A8B8LMU6_ABRPR</name>
<sequence>MVTSTLTSSSSSTPPMELNIATTLPIKLSSNNYPTWYKQITLVLDANNLLVYVNGTFECPFAIIDIGATVIENPAFLQWKRKDKYIFLALLGSYGSDAQIVTSSTASSSDAMLRLTKTYANHSRDFNVYNYLCSIKFIIGELALIGHHVNDLDLMIAALNDFGLGFREFSAFIRTCGSPFLFDELYHKLVDYEIFIQRDERHQHVFLVT</sequence>
<dbReference type="KEGG" id="aprc:113866631"/>
<dbReference type="Proteomes" id="UP000694853">
    <property type="component" value="Unplaced"/>
</dbReference>
<dbReference type="AlphaFoldDB" id="A0A8B8LMU6"/>
<evidence type="ECO:0000313" key="1">
    <source>
        <dbReference type="Proteomes" id="UP000694853"/>
    </source>
</evidence>
<dbReference type="RefSeq" id="XP_027357247.1">
    <property type="nucleotide sequence ID" value="XM_027501446.1"/>
</dbReference>
<dbReference type="GeneID" id="113866631"/>